<accession>A0AAQ1G564</accession>
<keyword evidence="2" id="KW-1185">Reference proteome</keyword>
<dbReference type="EMBL" id="FNVE01000002">
    <property type="protein sequence ID" value="SEF82077.1"/>
    <property type="molecule type" value="Genomic_DNA"/>
</dbReference>
<comment type="caution">
    <text evidence="1">The sequence shown here is derived from an EMBL/GenBank/DDBJ whole genome shotgun (WGS) entry which is preliminary data.</text>
</comment>
<dbReference type="RefSeq" id="WP_200818404.1">
    <property type="nucleotide sequence ID" value="NZ_FNVE01000002.1"/>
</dbReference>
<proteinExistence type="predicted"/>
<dbReference type="Proteomes" id="UP000243518">
    <property type="component" value="Unassembled WGS sequence"/>
</dbReference>
<name>A0AAQ1G564_9GAMM</name>
<organism evidence="1 2">
    <name type="scientific">Halopseudomonas aestusnigri</name>
    <dbReference type="NCBI Taxonomy" id="857252"/>
    <lineage>
        <taxon>Bacteria</taxon>
        <taxon>Pseudomonadati</taxon>
        <taxon>Pseudomonadota</taxon>
        <taxon>Gammaproteobacteria</taxon>
        <taxon>Pseudomonadales</taxon>
        <taxon>Pseudomonadaceae</taxon>
        <taxon>Halopseudomonas</taxon>
    </lineage>
</organism>
<evidence type="ECO:0000313" key="1">
    <source>
        <dbReference type="EMBL" id="SEF82077.1"/>
    </source>
</evidence>
<evidence type="ECO:0000313" key="2">
    <source>
        <dbReference type="Proteomes" id="UP000243518"/>
    </source>
</evidence>
<gene>
    <name evidence="1" type="ORF">SAMN05216586_10221</name>
</gene>
<sequence length="94" mass="10361">MSIDIPRAWEIARSVSPEYHHNACSFNVTNGGVLCDCDVIYKHAEYLDKANFYGKDGAVLQPTQPTPCKGYCLTRSGNRTTGHIQCADCGRPKP</sequence>
<reference evidence="1 2" key="1">
    <citation type="submission" date="2016-10" db="EMBL/GenBank/DDBJ databases">
        <authorList>
            <person name="Varghese N."/>
            <person name="Submissions S."/>
        </authorList>
    </citation>
    <scope>NUCLEOTIDE SEQUENCE [LARGE SCALE GENOMIC DNA]</scope>
    <source>
        <strain evidence="1 2">CECT 8317</strain>
    </source>
</reference>
<protein>
    <submittedName>
        <fullName evidence="1">Uncharacterized protein</fullName>
    </submittedName>
</protein>
<dbReference type="AlphaFoldDB" id="A0AAQ1G564"/>